<dbReference type="Proteomes" id="UP000664940">
    <property type="component" value="Unassembled WGS sequence"/>
</dbReference>
<gene>
    <name evidence="1" type="ORF">HJG60_008727</name>
</gene>
<dbReference type="AlphaFoldDB" id="A0A833YWD6"/>
<comment type="caution">
    <text evidence="1">The sequence shown here is derived from an EMBL/GenBank/DDBJ whole genome shotgun (WGS) entry which is preliminary data.</text>
</comment>
<dbReference type="EMBL" id="JABVXQ010000013">
    <property type="protein sequence ID" value="KAF6081704.1"/>
    <property type="molecule type" value="Genomic_DNA"/>
</dbReference>
<organism evidence="1 2">
    <name type="scientific">Phyllostomus discolor</name>
    <name type="common">pale spear-nosed bat</name>
    <dbReference type="NCBI Taxonomy" id="89673"/>
    <lineage>
        <taxon>Eukaryota</taxon>
        <taxon>Metazoa</taxon>
        <taxon>Chordata</taxon>
        <taxon>Craniata</taxon>
        <taxon>Vertebrata</taxon>
        <taxon>Euteleostomi</taxon>
        <taxon>Mammalia</taxon>
        <taxon>Eutheria</taxon>
        <taxon>Laurasiatheria</taxon>
        <taxon>Chiroptera</taxon>
        <taxon>Yangochiroptera</taxon>
        <taxon>Phyllostomidae</taxon>
        <taxon>Phyllostominae</taxon>
        <taxon>Phyllostomus</taxon>
    </lineage>
</organism>
<sequence length="161" mass="17431">MASSSRQEVSASYWGTQVRAVKPSVTPSIRHGDWHLQTHTVEKQAVISGMKLVLLTLPAPCVLLTLPAPCLSWQRGGLAGREVKPPSILPGGKDGQRRHWGWVLTGGAVLKPAETSAHPRSEMVYRSFSLENTRRQVLGESRETPGACGVLRQKVLPPAGP</sequence>
<accession>A0A833YWD6</accession>
<evidence type="ECO:0000313" key="2">
    <source>
        <dbReference type="Proteomes" id="UP000664940"/>
    </source>
</evidence>
<name>A0A833YWD6_9CHIR</name>
<protein>
    <submittedName>
        <fullName evidence="1">Uncharacterized protein</fullName>
    </submittedName>
</protein>
<evidence type="ECO:0000313" key="1">
    <source>
        <dbReference type="EMBL" id="KAF6081704.1"/>
    </source>
</evidence>
<reference evidence="1 2" key="1">
    <citation type="journal article" date="2020" name="Nature">
        <title>Six reference-quality genomes reveal evolution of bat adaptations.</title>
        <authorList>
            <person name="Jebb D."/>
            <person name="Huang Z."/>
            <person name="Pippel M."/>
            <person name="Hughes G.M."/>
            <person name="Lavrichenko K."/>
            <person name="Devanna P."/>
            <person name="Winkler S."/>
            <person name="Jermiin L.S."/>
            <person name="Skirmuntt E.C."/>
            <person name="Katzourakis A."/>
            <person name="Burkitt-Gray L."/>
            <person name="Ray D.A."/>
            <person name="Sullivan K.A.M."/>
            <person name="Roscito J.G."/>
            <person name="Kirilenko B.M."/>
            <person name="Davalos L.M."/>
            <person name="Corthals A.P."/>
            <person name="Power M.L."/>
            <person name="Jones G."/>
            <person name="Ransome R.D."/>
            <person name="Dechmann D.K.N."/>
            <person name="Locatelli A.G."/>
            <person name="Puechmaille S.J."/>
            <person name="Fedrigo O."/>
            <person name="Jarvis E.D."/>
            <person name="Hiller M."/>
            <person name="Vernes S.C."/>
            <person name="Myers E.W."/>
            <person name="Teeling E.C."/>
        </authorList>
    </citation>
    <scope>NUCLEOTIDE SEQUENCE [LARGE SCALE GENOMIC DNA]</scope>
    <source>
        <strain evidence="1">Bat1K_MPI-CBG_1</strain>
    </source>
</reference>
<proteinExistence type="predicted"/>